<feature type="transmembrane region" description="Helical" evidence="1">
    <location>
        <begin position="59"/>
        <end position="77"/>
    </location>
</feature>
<organism evidence="2">
    <name type="scientific">marine sediment metagenome</name>
    <dbReference type="NCBI Taxonomy" id="412755"/>
    <lineage>
        <taxon>unclassified sequences</taxon>
        <taxon>metagenomes</taxon>
        <taxon>ecological metagenomes</taxon>
    </lineage>
</organism>
<feature type="non-terminal residue" evidence="2">
    <location>
        <position position="263"/>
    </location>
</feature>
<dbReference type="Pfam" id="PF07690">
    <property type="entry name" value="MFS_1"/>
    <property type="match status" value="1"/>
</dbReference>
<feature type="transmembrane region" description="Helical" evidence="1">
    <location>
        <begin position="83"/>
        <end position="106"/>
    </location>
</feature>
<gene>
    <name evidence="2" type="ORF">S01H1_46666</name>
</gene>
<dbReference type="GO" id="GO:0022857">
    <property type="term" value="F:transmembrane transporter activity"/>
    <property type="evidence" value="ECO:0007669"/>
    <property type="project" value="InterPro"/>
</dbReference>
<dbReference type="EMBL" id="BARS01029889">
    <property type="protein sequence ID" value="GAG09747.1"/>
    <property type="molecule type" value="Genomic_DNA"/>
</dbReference>
<reference evidence="2" key="1">
    <citation type="journal article" date="2014" name="Front. Microbiol.">
        <title>High frequency of phylogenetically diverse reductive dehalogenase-homologous genes in deep subseafloor sedimentary metagenomes.</title>
        <authorList>
            <person name="Kawai M."/>
            <person name="Futagami T."/>
            <person name="Toyoda A."/>
            <person name="Takaki Y."/>
            <person name="Nishi S."/>
            <person name="Hori S."/>
            <person name="Arai W."/>
            <person name="Tsubouchi T."/>
            <person name="Morono Y."/>
            <person name="Uchiyama I."/>
            <person name="Ito T."/>
            <person name="Fujiyama A."/>
            <person name="Inagaki F."/>
            <person name="Takami H."/>
        </authorList>
    </citation>
    <scope>NUCLEOTIDE SEQUENCE</scope>
    <source>
        <strain evidence="2">Expedition CK06-06</strain>
    </source>
</reference>
<feature type="non-terminal residue" evidence="2">
    <location>
        <position position="1"/>
    </location>
</feature>
<dbReference type="AlphaFoldDB" id="X0VER9"/>
<dbReference type="PANTHER" id="PTHR23526:SF4">
    <property type="entry name" value="INTEGRAL MEMBRANE TRANSPORT PROTEIN"/>
    <property type="match status" value="1"/>
</dbReference>
<dbReference type="SUPFAM" id="SSF103473">
    <property type="entry name" value="MFS general substrate transporter"/>
    <property type="match status" value="1"/>
</dbReference>
<dbReference type="InterPro" id="IPR052528">
    <property type="entry name" value="Sugar_transport-like"/>
</dbReference>
<feature type="transmembrane region" description="Helical" evidence="1">
    <location>
        <begin position="118"/>
        <end position="138"/>
    </location>
</feature>
<keyword evidence="1" id="KW-0472">Membrane</keyword>
<proteinExistence type="predicted"/>
<dbReference type="InterPro" id="IPR036259">
    <property type="entry name" value="MFS_trans_sf"/>
</dbReference>
<evidence type="ECO:0000313" key="2">
    <source>
        <dbReference type="EMBL" id="GAG09747.1"/>
    </source>
</evidence>
<keyword evidence="1" id="KW-0812">Transmembrane</keyword>
<accession>X0VER9</accession>
<feature type="transmembrane region" description="Helical" evidence="1">
    <location>
        <begin position="150"/>
        <end position="167"/>
    </location>
</feature>
<evidence type="ECO:0008006" key="3">
    <source>
        <dbReference type="Google" id="ProtNLM"/>
    </source>
</evidence>
<protein>
    <recommendedName>
        <fullName evidence="3">Major facilitator superfamily (MFS) profile domain-containing protein</fullName>
    </recommendedName>
</protein>
<name>X0VER9_9ZZZZ</name>
<sequence length="263" mass="29676">SPLHSIYWGVLAMVPVFLRKPDGFAGSELETVIITSAIPVMSIISIFWNEVYRRMGSHFYLLIIWLVAFLPLGGIALCYRPELVISCIVLSAFGLSGTVSISGDIMRKCYATRVRGKLFSILGASGQATIIVVTFFVGRWLDINDQAFRIYMPVSVLVLGLGTILLYKITREPEFLEHQTPRPTERLRTSMLNAYRNMMTVLRGDRNFRKYEIAFFIYGTGWMICHSLLPFLLVDKLKLDYSQVANATQVTFTATVLLMLVPA</sequence>
<dbReference type="Gene3D" id="1.20.1250.20">
    <property type="entry name" value="MFS general substrate transporter like domains"/>
    <property type="match status" value="1"/>
</dbReference>
<dbReference type="PANTHER" id="PTHR23526">
    <property type="entry name" value="INTEGRAL MEMBRANE TRANSPORT PROTEIN-RELATED"/>
    <property type="match status" value="1"/>
</dbReference>
<dbReference type="CDD" id="cd06174">
    <property type="entry name" value="MFS"/>
    <property type="match status" value="1"/>
</dbReference>
<evidence type="ECO:0000256" key="1">
    <source>
        <dbReference type="SAM" id="Phobius"/>
    </source>
</evidence>
<feature type="transmembrane region" description="Helical" evidence="1">
    <location>
        <begin position="32"/>
        <end position="52"/>
    </location>
</feature>
<keyword evidence="1" id="KW-1133">Transmembrane helix</keyword>
<dbReference type="InterPro" id="IPR011701">
    <property type="entry name" value="MFS"/>
</dbReference>
<comment type="caution">
    <text evidence="2">The sequence shown here is derived from an EMBL/GenBank/DDBJ whole genome shotgun (WGS) entry which is preliminary data.</text>
</comment>
<feature type="transmembrane region" description="Helical" evidence="1">
    <location>
        <begin position="213"/>
        <end position="232"/>
    </location>
</feature>